<reference evidence="3" key="1">
    <citation type="submission" date="2015-11" db="EMBL/GenBank/DDBJ databases">
        <authorList>
            <person name="Varghese N."/>
        </authorList>
    </citation>
    <scope>NUCLEOTIDE SEQUENCE [LARGE SCALE GENOMIC DNA]</scope>
    <source>
        <strain evidence="3">DSM 45899</strain>
    </source>
</reference>
<dbReference type="AlphaFoldDB" id="A0A0S4QYZ8"/>
<dbReference type="PANTHER" id="PTHR40086">
    <property type="entry name" value="PHOSPHOTRANSFERASE YTMP-RELATED"/>
    <property type="match status" value="1"/>
</dbReference>
<dbReference type="InterPro" id="IPR052077">
    <property type="entry name" value="CcrZ_PhaseVar_Mediator"/>
</dbReference>
<sequence>MAPTPRFHRVAALQRRFVDREPVLAAFTAELARIGEGPRIFNPTGVGGIGKSRLLRELKDRAAGDYRTASLDLQVHSLRQQEDALAVLRGELGRQRVHFDRFDIAYAVLWQRLHPHLRLSRSDLAFVDDSSILTDIVDTVAGLPVFGTARGLLKILDKGSADMRRRMRVRRDTTLAVLDELPNSELADAVTFLFAEDLRASSADKPYVIIIDSHEALVPNPVRSGRGQLADIWLRDLVAQFDRGLVVIASREPLHWELTEPGWEDHITACGIDDLPMEARLELLNAGGITDPVQRQTIATASAGLPFYLNLAVDTHLQTGGRISGDPVSQQEILARFLQHVEPNEIRALEILSPARIFDYDIFQTLAASFNLPGHRIAWESVSAYSFVYPAADALRFHQLMATALRERLSPATATDIHTLLRRRWEERADSVSGQDSGIHAARALREAAYHALSSGQATGEALLSYTDRAVLRGGHSAAHGIIEDLRTNLPGRPDRNGLVDALRCLQADAAVRIGDAAAVTALIPEPVTTLDLDTTIGARLVVAAGHGRRIAGDTREALDTYTGVWNRATAAPKLTAGLWAADLHMAQGRFRDAEALAAELSTSAPAQDAEFLGDIARLRCLAHRFAFDFDTAARYLDEATTHYTAAGSVLGLANIQTNRAELLAHTDPPAAVIEAGRAIEVQREIGARHEIGKAYTALAIAQLHSGNLDAAETALHSACEALEAANYRSGRARAEFYRAIIQIRRGRLDEAHASLRWTIRELEAADVYPTIVLCAARALELIGVEDEQITYSRERATLEIQPMDPLDRLDEQVTHFVAALTDGREWNPNDYYLQATGRSDAAAGFYNHNVRMTTPTGDVIVRIPIAGSDIMDLKIWPESQVLRAIRGTVTHAPRLLFTDARSEYQILDCLPGRVLDETAPRGTAVPAHVIGDVVEMFTQLGNVPPSAAPAPPSDWPADGDTTGFARRLSAVTEDVHSRFLPEFGDLYSAFGIPTNALAEIENRWQTLRPRPFRLLHTDIHRKNIIISDGRSSFLDWELALWGDPVYDLAVHIHKMAYQDNEHDALLDEWTAVVTGPHSEGWQPDLDTYLSHERVKSAIVDTVRYTKILTESRPSRDESIALTEKLAGKISAAHSVLGNELQIDGPTIATLIEQWRGRR</sequence>
<evidence type="ECO:0000259" key="1">
    <source>
        <dbReference type="Pfam" id="PF01636"/>
    </source>
</evidence>
<organism evidence="2 3">
    <name type="scientific">Parafrankia irregularis</name>
    <dbReference type="NCBI Taxonomy" id="795642"/>
    <lineage>
        <taxon>Bacteria</taxon>
        <taxon>Bacillati</taxon>
        <taxon>Actinomycetota</taxon>
        <taxon>Actinomycetes</taxon>
        <taxon>Frankiales</taxon>
        <taxon>Frankiaceae</taxon>
        <taxon>Parafrankia</taxon>
    </lineage>
</organism>
<proteinExistence type="predicted"/>
<dbReference type="SUPFAM" id="SSF48452">
    <property type="entry name" value="TPR-like"/>
    <property type="match status" value="1"/>
</dbReference>
<protein>
    <submittedName>
        <fullName evidence="2">AAA ATPase domain-containing protein</fullName>
    </submittedName>
</protein>
<dbReference type="InterPro" id="IPR011009">
    <property type="entry name" value="Kinase-like_dom_sf"/>
</dbReference>
<gene>
    <name evidence="2" type="ORF">Ga0074812_13916</name>
</gene>
<dbReference type="Gene3D" id="3.90.1200.10">
    <property type="match status" value="1"/>
</dbReference>
<dbReference type="SUPFAM" id="SSF52540">
    <property type="entry name" value="P-loop containing nucleoside triphosphate hydrolases"/>
    <property type="match status" value="1"/>
</dbReference>
<dbReference type="EMBL" id="FAOZ01000039">
    <property type="protein sequence ID" value="CUU60383.1"/>
    <property type="molecule type" value="Genomic_DNA"/>
</dbReference>
<dbReference type="InterPro" id="IPR027417">
    <property type="entry name" value="P-loop_NTPase"/>
</dbReference>
<name>A0A0S4QYZ8_9ACTN</name>
<dbReference type="RefSeq" id="WP_091285191.1">
    <property type="nucleotide sequence ID" value="NZ_FAOZ01000039.1"/>
</dbReference>
<dbReference type="InterPro" id="IPR002575">
    <property type="entry name" value="Aminoglycoside_PTrfase"/>
</dbReference>
<feature type="domain" description="Aminoglycoside phosphotransferase" evidence="1">
    <location>
        <begin position="843"/>
        <end position="1070"/>
    </location>
</feature>
<keyword evidence="3" id="KW-1185">Reference proteome</keyword>
<dbReference type="PANTHER" id="PTHR40086:SF1">
    <property type="entry name" value="CELL CYCLE REGULATOR CCRZ"/>
    <property type="match status" value="1"/>
</dbReference>
<evidence type="ECO:0000313" key="3">
    <source>
        <dbReference type="Proteomes" id="UP000198802"/>
    </source>
</evidence>
<dbReference type="Gene3D" id="1.25.40.10">
    <property type="entry name" value="Tetratricopeptide repeat domain"/>
    <property type="match status" value="1"/>
</dbReference>
<evidence type="ECO:0000313" key="2">
    <source>
        <dbReference type="EMBL" id="CUU60383.1"/>
    </source>
</evidence>
<accession>A0A0S4QYZ8</accession>
<dbReference type="InterPro" id="IPR011990">
    <property type="entry name" value="TPR-like_helical_dom_sf"/>
</dbReference>
<dbReference type="SUPFAM" id="SSF56112">
    <property type="entry name" value="Protein kinase-like (PK-like)"/>
    <property type="match status" value="1"/>
</dbReference>
<dbReference type="Proteomes" id="UP000198802">
    <property type="component" value="Unassembled WGS sequence"/>
</dbReference>
<dbReference type="Pfam" id="PF01636">
    <property type="entry name" value="APH"/>
    <property type="match status" value="1"/>
</dbReference>